<dbReference type="InterPro" id="IPR002181">
    <property type="entry name" value="Fibrinogen_a/b/g_C_dom"/>
</dbReference>
<dbReference type="PANTHER" id="PTHR19143">
    <property type="entry name" value="FIBRINOGEN/TENASCIN/ANGIOPOEITIN"/>
    <property type="match status" value="1"/>
</dbReference>
<dbReference type="InterPro" id="IPR036056">
    <property type="entry name" value="Fibrinogen-like_C"/>
</dbReference>
<feature type="signal peptide" evidence="2">
    <location>
        <begin position="1"/>
        <end position="20"/>
    </location>
</feature>
<dbReference type="InterPro" id="IPR050373">
    <property type="entry name" value="Fibrinogen_C-term_domain"/>
</dbReference>
<name>A0A9C6SVB7_DROAB</name>
<evidence type="ECO:0000256" key="2">
    <source>
        <dbReference type="SAM" id="SignalP"/>
    </source>
</evidence>
<feature type="chain" id="PRO_5038452055" evidence="2">
    <location>
        <begin position="21"/>
        <end position="284"/>
    </location>
</feature>
<dbReference type="GO" id="GO:0005615">
    <property type="term" value="C:extracellular space"/>
    <property type="evidence" value="ECO:0007669"/>
    <property type="project" value="TreeGrafter"/>
</dbReference>
<keyword evidence="4" id="KW-1185">Reference proteome</keyword>
<protein>
    <submittedName>
        <fullName evidence="5">Angiopoietin-2-like isoform X2</fullName>
    </submittedName>
</protein>
<keyword evidence="1" id="KW-0175">Coiled coil</keyword>
<dbReference type="RefSeq" id="XP_051859965.1">
    <property type="nucleotide sequence ID" value="XM_052004005.1"/>
</dbReference>
<evidence type="ECO:0000256" key="1">
    <source>
        <dbReference type="SAM" id="Coils"/>
    </source>
</evidence>
<keyword evidence="2" id="KW-0732">Signal</keyword>
<dbReference type="GeneID" id="117568596"/>
<accession>A0A9C6SVB7</accession>
<dbReference type="Pfam" id="PF00147">
    <property type="entry name" value="Fibrinogen_C"/>
    <property type="match status" value="1"/>
</dbReference>
<sequence>MFSKYILLLFLAFAIKKSFCESFCHNTKKLDSECASYCYEACKPLLQMAPECYRKDAEIAKLKDQVAELRKQIAIQEAKDSLCISQRSVVSEIKALFDKCSMPDKMKDTTPKLKAETILKETKVTELTQFKSKFNESISYPDNCEQSTGIKTIQVAGILRPFQVFCDNITNDFPWIVMQRRVGRTVDFNNYWYNYANGFGDINGSYFIGLEKVFRLTYTQPYELYIHLEAFDGTIGHARYNHFLISRETGQYRLSQLGNFTVAIDVLPRCQVLGGTKVAIFQAI</sequence>
<dbReference type="OrthoDB" id="7882297at2759"/>
<organism evidence="4 5">
    <name type="scientific">Drosophila albomicans</name>
    <name type="common">Fruit fly</name>
    <dbReference type="NCBI Taxonomy" id="7291"/>
    <lineage>
        <taxon>Eukaryota</taxon>
        <taxon>Metazoa</taxon>
        <taxon>Ecdysozoa</taxon>
        <taxon>Arthropoda</taxon>
        <taxon>Hexapoda</taxon>
        <taxon>Insecta</taxon>
        <taxon>Pterygota</taxon>
        <taxon>Neoptera</taxon>
        <taxon>Endopterygota</taxon>
        <taxon>Diptera</taxon>
        <taxon>Brachycera</taxon>
        <taxon>Muscomorpha</taxon>
        <taxon>Ephydroidea</taxon>
        <taxon>Drosophilidae</taxon>
        <taxon>Drosophila</taxon>
    </lineage>
</organism>
<dbReference type="PROSITE" id="PS51406">
    <property type="entry name" value="FIBRINOGEN_C_2"/>
    <property type="match status" value="1"/>
</dbReference>
<evidence type="ECO:0000313" key="4">
    <source>
        <dbReference type="Proteomes" id="UP000515160"/>
    </source>
</evidence>
<gene>
    <name evidence="5" type="primary">LOC117568596</name>
</gene>
<reference evidence="5" key="1">
    <citation type="submission" date="2025-08" db="UniProtKB">
        <authorList>
            <consortium name="RefSeq"/>
        </authorList>
    </citation>
    <scope>IDENTIFICATION</scope>
    <source>
        <strain evidence="5">15112-1751.03</strain>
        <tissue evidence="5">Whole Adult</tissue>
    </source>
</reference>
<dbReference type="Proteomes" id="UP000515160">
    <property type="component" value="Chromosome 3"/>
</dbReference>
<dbReference type="AlphaFoldDB" id="A0A9C6SVB7"/>
<dbReference type="SMART" id="SM00186">
    <property type="entry name" value="FBG"/>
    <property type="match status" value="1"/>
</dbReference>
<proteinExistence type="predicted"/>
<dbReference type="SUPFAM" id="SSF56496">
    <property type="entry name" value="Fibrinogen C-terminal domain-like"/>
    <property type="match status" value="1"/>
</dbReference>
<dbReference type="InterPro" id="IPR014716">
    <property type="entry name" value="Fibrinogen_a/b/g_C_1"/>
</dbReference>
<evidence type="ECO:0000259" key="3">
    <source>
        <dbReference type="PROSITE" id="PS51406"/>
    </source>
</evidence>
<evidence type="ECO:0000313" key="5">
    <source>
        <dbReference type="RefSeq" id="XP_051859965.1"/>
    </source>
</evidence>
<dbReference type="Gene3D" id="3.90.215.10">
    <property type="entry name" value="Gamma Fibrinogen, chain A, domain 1"/>
    <property type="match status" value="1"/>
</dbReference>
<feature type="coiled-coil region" evidence="1">
    <location>
        <begin position="52"/>
        <end position="79"/>
    </location>
</feature>
<feature type="domain" description="Fibrinogen C-terminal" evidence="3">
    <location>
        <begin position="135"/>
        <end position="261"/>
    </location>
</feature>